<comment type="caution">
    <text evidence="10">The sequence shown here is derived from an EMBL/GenBank/DDBJ whole genome shotgun (WGS) entry which is preliminary data.</text>
</comment>
<organism evidence="10 11">
    <name type="scientific">Helicobacter aurati</name>
    <dbReference type="NCBI Taxonomy" id="137778"/>
    <lineage>
        <taxon>Bacteria</taxon>
        <taxon>Pseudomonadati</taxon>
        <taxon>Campylobacterota</taxon>
        <taxon>Epsilonproteobacteria</taxon>
        <taxon>Campylobacterales</taxon>
        <taxon>Helicobacteraceae</taxon>
        <taxon>Helicobacter</taxon>
    </lineage>
</organism>
<evidence type="ECO:0000256" key="7">
    <source>
        <dbReference type="PROSITE-ProRule" id="PRU01091"/>
    </source>
</evidence>
<dbReference type="InterPro" id="IPR036388">
    <property type="entry name" value="WH-like_DNA-bd_sf"/>
</dbReference>
<dbReference type="GO" id="GO:0005829">
    <property type="term" value="C:cytosol"/>
    <property type="evidence" value="ECO:0007669"/>
    <property type="project" value="TreeGrafter"/>
</dbReference>
<dbReference type="Gene3D" id="1.10.10.10">
    <property type="entry name" value="Winged helix-like DNA-binding domain superfamily/Winged helix DNA-binding domain"/>
    <property type="match status" value="1"/>
</dbReference>
<feature type="domain" description="Response regulatory" evidence="8">
    <location>
        <begin position="4"/>
        <end position="121"/>
    </location>
</feature>
<name>A0A3D8J7F1_9HELI</name>
<dbReference type="InterPro" id="IPR039420">
    <property type="entry name" value="WalR-like"/>
</dbReference>
<dbReference type="OrthoDB" id="9802426at2"/>
<protein>
    <submittedName>
        <fullName evidence="10">DNA-binding response regulator</fullName>
    </submittedName>
</protein>
<evidence type="ECO:0000313" key="11">
    <source>
        <dbReference type="Proteomes" id="UP000256424"/>
    </source>
</evidence>
<dbReference type="Pfam" id="PF00072">
    <property type="entry name" value="Response_reg"/>
    <property type="match status" value="1"/>
</dbReference>
<dbReference type="InterPro" id="IPR001789">
    <property type="entry name" value="Sig_transdc_resp-reg_receiver"/>
</dbReference>
<reference evidence="10 11" key="1">
    <citation type="submission" date="2018-04" db="EMBL/GenBank/DDBJ databases">
        <title>Novel Campyloabacter and Helicobacter Species and Strains.</title>
        <authorList>
            <person name="Mannion A.J."/>
            <person name="Shen Z."/>
            <person name="Fox J.G."/>
        </authorList>
    </citation>
    <scope>NUCLEOTIDE SEQUENCE [LARGE SCALE GENOMIC DNA]</scope>
    <source>
        <strain evidence="10 11">MIT 97-5075</strain>
    </source>
</reference>
<evidence type="ECO:0000256" key="5">
    <source>
        <dbReference type="ARBA" id="ARBA00023163"/>
    </source>
</evidence>
<keyword evidence="5" id="KW-0804">Transcription</keyword>
<dbReference type="Pfam" id="PF00486">
    <property type="entry name" value="Trans_reg_C"/>
    <property type="match status" value="1"/>
</dbReference>
<keyword evidence="2" id="KW-0902">Two-component regulatory system</keyword>
<dbReference type="SMART" id="SM00448">
    <property type="entry name" value="REC"/>
    <property type="match status" value="1"/>
</dbReference>
<evidence type="ECO:0000259" key="9">
    <source>
        <dbReference type="PROSITE" id="PS51755"/>
    </source>
</evidence>
<dbReference type="PANTHER" id="PTHR48111:SF1">
    <property type="entry name" value="TWO-COMPONENT RESPONSE REGULATOR ORR33"/>
    <property type="match status" value="1"/>
</dbReference>
<feature type="domain" description="OmpR/PhoB-type" evidence="9">
    <location>
        <begin position="130"/>
        <end position="227"/>
    </location>
</feature>
<dbReference type="RefSeq" id="WP_104763041.1">
    <property type="nucleotide sequence ID" value="NZ_FZPM01000012.1"/>
</dbReference>
<dbReference type="InterPro" id="IPR001867">
    <property type="entry name" value="OmpR/PhoB-type_DNA-bd"/>
</dbReference>
<feature type="modified residue" description="4-aspartylphosphate" evidence="6">
    <location>
        <position position="57"/>
    </location>
</feature>
<evidence type="ECO:0000256" key="2">
    <source>
        <dbReference type="ARBA" id="ARBA00023012"/>
    </source>
</evidence>
<dbReference type="SUPFAM" id="SSF52172">
    <property type="entry name" value="CheY-like"/>
    <property type="match status" value="1"/>
</dbReference>
<gene>
    <name evidence="10" type="ORF">CQA66_01840</name>
</gene>
<dbReference type="SMART" id="SM00862">
    <property type="entry name" value="Trans_reg_C"/>
    <property type="match status" value="1"/>
</dbReference>
<dbReference type="GO" id="GO:0006355">
    <property type="term" value="P:regulation of DNA-templated transcription"/>
    <property type="evidence" value="ECO:0007669"/>
    <property type="project" value="InterPro"/>
</dbReference>
<evidence type="ECO:0000256" key="3">
    <source>
        <dbReference type="ARBA" id="ARBA00023015"/>
    </source>
</evidence>
<dbReference type="Proteomes" id="UP000256424">
    <property type="component" value="Unassembled WGS sequence"/>
</dbReference>
<evidence type="ECO:0000256" key="1">
    <source>
        <dbReference type="ARBA" id="ARBA00022553"/>
    </source>
</evidence>
<feature type="DNA-binding region" description="OmpR/PhoB-type" evidence="7">
    <location>
        <begin position="130"/>
        <end position="227"/>
    </location>
</feature>
<dbReference type="CDD" id="cd00383">
    <property type="entry name" value="trans_reg_C"/>
    <property type="match status" value="1"/>
</dbReference>
<evidence type="ECO:0000256" key="4">
    <source>
        <dbReference type="ARBA" id="ARBA00023125"/>
    </source>
</evidence>
<dbReference type="InterPro" id="IPR011006">
    <property type="entry name" value="CheY-like_superfamily"/>
</dbReference>
<dbReference type="AlphaFoldDB" id="A0A3D8J7F1"/>
<dbReference type="PROSITE" id="PS50110">
    <property type="entry name" value="RESPONSE_REGULATORY"/>
    <property type="match status" value="1"/>
</dbReference>
<evidence type="ECO:0000256" key="6">
    <source>
        <dbReference type="PROSITE-ProRule" id="PRU00169"/>
    </source>
</evidence>
<proteinExistence type="predicted"/>
<evidence type="ECO:0000259" key="8">
    <source>
        <dbReference type="PROSITE" id="PS50110"/>
    </source>
</evidence>
<dbReference type="PANTHER" id="PTHR48111">
    <property type="entry name" value="REGULATOR OF RPOS"/>
    <property type="match status" value="1"/>
</dbReference>
<dbReference type="EMBL" id="NXLW01000002">
    <property type="protein sequence ID" value="RDU73427.1"/>
    <property type="molecule type" value="Genomic_DNA"/>
</dbReference>
<keyword evidence="11" id="KW-1185">Reference proteome</keyword>
<dbReference type="GO" id="GO:0000976">
    <property type="term" value="F:transcription cis-regulatory region binding"/>
    <property type="evidence" value="ECO:0007669"/>
    <property type="project" value="TreeGrafter"/>
</dbReference>
<dbReference type="PROSITE" id="PS51755">
    <property type="entry name" value="OMPR_PHOB"/>
    <property type="match status" value="1"/>
</dbReference>
<dbReference type="GO" id="GO:0032993">
    <property type="term" value="C:protein-DNA complex"/>
    <property type="evidence" value="ECO:0007669"/>
    <property type="project" value="TreeGrafter"/>
</dbReference>
<evidence type="ECO:0000313" key="10">
    <source>
        <dbReference type="EMBL" id="RDU73427.1"/>
    </source>
</evidence>
<keyword evidence="1 6" id="KW-0597">Phosphoprotein</keyword>
<sequence length="227" mass="25976">MGEVILCIDDEENLLDLLELNLSAALSKRGFEVIGCLNTATAWRFIQKERVALILLDKNLITEDGLHFAKSLKDSGYDIPLIFLSALTLSTDKVSALYYADDYIVKPFDFEEVIARILAVLRRYNKNIFQKVIKYKEITLNTSTKELCVDNLEIILSPLETRIMSCFMQNGGQILTRSFLLNAAWGDEKDYHENSVNVAIKRLRKKIERETSDIKIRSIRGEGYKLC</sequence>
<accession>A0A3D8J7F1</accession>
<dbReference type="GO" id="GO:0000156">
    <property type="term" value="F:phosphorelay response regulator activity"/>
    <property type="evidence" value="ECO:0007669"/>
    <property type="project" value="TreeGrafter"/>
</dbReference>
<dbReference type="Gene3D" id="6.10.250.690">
    <property type="match status" value="1"/>
</dbReference>
<dbReference type="Gene3D" id="3.40.50.2300">
    <property type="match status" value="1"/>
</dbReference>
<keyword evidence="3" id="KW-0805">Transcription regulation</keyword>
<keyword evidence="4 7" id="KW-0238">DNA-binding</keyword>